<dbReference type="PANTHER" id="PTHR43441">
    <property type="entry name" value="RIBOSOMAL-PROTEIN-SERINE ACETYLTRANSFERASE"/>
    <property type="match status" value="1"/>
</dbReference>
<name>A0A931B7I2_9ACTN</name>
<reference evidence="3" key="1">
    <citation type="submission" date="2020-11" db="EMBL/GenBank/DDBJ databases">
        <title>Isolation and identification of active actinomycetes.</title>
        <authorList>
            <person name="Yu B."/>
        </authorList>
    </citation>
    <scope>NUCLEOTIDE SEQUENCE</scope>
    <source>
        <strain evidence="3">NEAU-YB345</strain>
    </source>
</reference>
<evidence type="ECO:0000313" key="4">
    <source>
        <dbReference type="Proteomes" id="UP000657385"/>
    </source>
</evidence>
<proteinExistence type="predicted"/>
<accession>A0A931B7I2</accession>
<dbReference type="InterPro" id="IPR000182">
    <property type="entry name" value="GNAT_dom"/>
</dbReference>
<feature type="domain" description="N-acetyltransferase" evidence="2">
    <location>
        <begin position="63"/>
        <end position="218"/>
    </location>
</feature>
<evidence type="ECO:0000256" key="1">
    <source>
        <dbReference type="SAM" id="MobiDB-lite"/>
    </source>
</evidence>
<dbReference type="AlphaFoldDB" id="A0A931B7I2"/>
<feature type="compositionally biased region" description="Polar residues" evidence="1">
    <location>
        <begin position="1"/>
        <end position="15"/>
    </location>
</feature>
<keyword evidence="4" id="KW-1185">Reference proteome</keyword>
<evidence type="ECO:0000313" key="3">
    <source>
        <dbReference type="EMBL" id="MBF9070897.1"/>
    </source>
</evidence>
<feature type="region of interest" description="Disordered" evidence="1">
    <location>
        <begin position="1"/>
        <end position="41"/>
    </location>
</feature>
<dbReference type="InterPro" id="IPR051908">
    <property type="entry name" value="Ribosomal_N-acetyltransferase"/>
</dbReference>
<feature type="compositionally biased region" description="Basic and acidic residues" evidence="1">
    <location>
        <begin position="23"/>
        <end position="41"/>
    </location>
</feature>
<dbReference type="GO" id="GO:0005737">
    <property type="term" value="C:cytoplasm"/>
    <property type="evidence" value="ECO:0007669"/>
    <property type="project" value="TreeGrafter"/>
</dbReference>
<dbReference type="Pfam" id="PF13302">
    <property type="entry name" value="Acetyltransf_3"/>
    <property type="match status" value="1"/>
</dbReference>
<evidence type="ECO:0000259" key="2">
    <source>
        <dbReference type="PROSITE" id="PS51186"/>
    </source>
</evidence>
<dbReference type="Gene3D" id="3.40.630.30">
    <property type="match status" value="1"/>
</dbReference>
<dbReference type="InterPro" id="IPR016181">
    <property type="entry name" value="Acyl_CoA_acyltransferase"/>
</dbReference>
<dbReference type="Proteomes" id="UP000657385">
    <property type="component" value="Unassembled WGS sequence"/>
</dbReference>
<dbReference type="SUPFAM" id="SSF55729">
    <property type="entry name" value="Acyl-CoA N-acyltransferases (Nat)"/>
    <property type="match status" value="1"/>
</dbReference>
<dbReference type="PANTHER" id="PTHR43441:SF3">
    <property type="entry name" value="ACETYLTRANSFERASE"/>
    <property type="match status" value="1"/>
</dbReference>
<dbReference type="RefSeq" id="WP_196196081.1">
    <property type="nucleotide sequence ID" value="NZ_JADPRT010000010.1"/>
</dbReference>
<dbReference type="GO" id="GO:1990189">
    <property type="term" value="F:protein N-terminal-serine acetyltransferase activity"/>
    <property type="evidence" value="ECO:0007669"/>
    <property type="project" value="TreeGrafter"/>
</dbReference>
<protein>
    <submittedName>
        <fullName evidence="3">GNAT family N-acetyltransferase</fullName>
    </submittedName>
</protein>
<sequence length="243" mass="25472">MTTDGSSTPEVTHGQQAYPARPGADDVAAHADAHDAPRTDRPAEVIALGNGLELRRRRPAQAAALNVAILANLDHLRPWVPWADPAPTPADTMANCEHAVAQWETDTGYSYVIQPSGDPDTVVGGCGLHARVGAGALEIGYWVARAFTGQGVATTLTRRLTEEALTLPGISRVEIHVDEANAASSAVPRKLGYRLERVRERTPQSAAQSGRVEVWALGAPAPTGLADGAFPATTAQSLGLLGL</sequence>
<dbReference type="GO" id="GO:0008999">
    <property type="term" value="F:protein-N-terminal-alanine acetyltransferase activity"/>
    <property type="evidence" value="ECO:0007669"/>
    <property type="project" value="TreeGrafter"/>
</dbReference>
<organism evidence="3 4">
    <name type="scientific">Streptacidiphilus fuscans</name>
    <dbReference type="NCBI Taxonomy" id="2789292"/>
    <lineage>
        <taxon>Bacteria</taxon>
        <taxon>Bacillati</taxon>
        <taxon>Actinomycetota</taxon>
        <taxon>Actinomycetes</taxon>
        <taxon>Kitasatosporales</taxon>
        <taxon>Streptomycetaceae</taxon>
        <taxon>Streptacidiphilus</taxon>
    </lineage>
</organism>
<comment type="caution">
    <text evidence="3">The sequence shown here is derived from an EMBL/GenBank/DDBJ whole genome shotgun (WGS) entry which is preliminary data.</text>
</comment>
<dbReference type="EMBL" id="JADPRT010000010">
    <property type="protein sequence ID" value="MBF9070897.1"/>
    <property type="molecule type" value="Genomic_DNA"/>
</dbReference>
<dbReference type="PROSITE" id="PS51186">
    <property type="entry name" value="GNAT"/>
    <property type="match status" value="1"/>
</dbReference>
<gene>
    <name evidence="3" type="ORF">I2501_23045</name>
</gene>